<protein>
    <submittedName>
        <fullName evidence="1">Uncharacterized protein</fullName>
    </submittedName>
</protein>
<dbReference type="HOGENOM" id="CLU_2870451_0_0_1"/>
<dbReference type="Proteomes" id="UP000015104">
    <property type="component" value="Unassembled WGS sequence"/>
</dbReference>
<accession>T1K7P3</accession>
<reference evidence="2" key="1">
    <citation type="submission" date="2011-08" db="EMBL/GenBank/DDBJ databases">
        <authorList>
            <person name="Rombauts S."/>
        </authorList>
    </citation>
    <scope>NUCLEOTIDE SEQUENCE</scope>
    <source>
        <strain evidence="2">London</strain>
    </source>
</reference>
<sequence length="220" mass="26391">MKQKVNQKTGKTNWLPRQQTNNLFVSSYQWQCFIHFFCSTCVFNHWEGEEVEKISFLVDGQGKFNTLFTFNCCEIIMCNYLFLNTGKKYRINKNFDSNVKYMATGLIMVLPDLPRCLHHTYSFKPDWKPRSNHGAILWKTIFLNRSLYKFRHLIQLRSLMEGETDIQCTRYTHLMMHEYSVNPTKEVFLRYHGNFIYYYDDANTLNEEKPLMAYKLRTFG</sequence>
<evidence type="ECO:0000313" key="2">
    <source>
        <dbReference type="Proteomes" id="UP000015104"/>
    </source>
</evidence>
<dbReference type="AlphaFoldDB" id="T1K7P3"/>
<dbReference type="EnsemblMetazoa" id="tetur06g05030.1">
    <property type="protein sequence ID" value="tetur06g05030.1"/>
    <property type="gene ID" value="tetur06g05030"/>
</dbReference>
<evidence type="ECO:0000313" key="1">
    <source>
        <dbReference type="EnsemblMetazoa" id="tetur06g05030.1"/>
    </source>
</evidence>
<organism evidence="1 2">
    <name type="scientific">Tetranychus urticae</name>
    <name type="common">Two-spotted spider mite</name>
    <dbReference type="NCBI Taxonomy" id="32264"/>
    <lineage>
        <taxon>Eukaryota</taxon>
        <taxon>Metazoa</taxon>
        <taxon>Ecdysozoa</taxon>
        <taxon>Arthropoda</taxon>
        <taxon>Chelicerata</taxon>
        <taxon>Arachnida</taxon>
        <taxon>Acari</taxon>
        <taxon>Acariformes</taxon>
        <taxon>Trombidiformes</taxon>
        <taxon>Prostigmata</taxon>
        <taxon>Eleutherengona</taxon>
        <taxon>Raphignathae</taxon>
        <taxon>Tetranychoidea</taxon>
        <taxon>Tetranychidae</taxon>
        <taxon>Tetranychus</taxon>
    </lineage>
</organism>
<name>T1K7P3_TETUR</name>
<reference evidence="1" key="2">
    <citation type="submission" date="2015-06" db="UniProtKB">
        <authorList>
            <consortium name="EnsemblMetazoa"/>
        </authorList>
    </citation>
    <scope>IDENTIFICATION</scope>
</reference>
<keyword evidence="2" id="KW-1185">Reference proteome</keyword>
<dbReference type="EMBL" id="CAEY01001807">
    <property type="status" value="NOT_ANNOTATED_CDS"/>
    <property type="molecule type" value="Genomic_DNA"/>
</dbReference>
<proteinExistence type="predicted"/>